<comment type="caution">
    <text evidence="1">The sequence shown here is derived from an EMBL/GenBank/DDBJ whole genome shotgun (WGS) entry which is preliminary data.</text>
</comment>
<accession>A0A9P8AB29</accession>
<dbReference type="Proteomes" id="UP001049176">
    <property type="component" value="Chromosome 3"/>
</dbReference>
<organism evidence="1 2">
    <name type="scientific">Marasmius oreades</name>
    <name type="common">fairy-ring Marasmius</name>
    <dbReference type="NCBI Taxonomy" id="181124"/>
    <lineage>
        <taxon>Eukaryota</taxon>
        <taxon>Fungi</taxon>
        <taxon>Dikarya</taxon>
        <taxon>Basidiomycota</taxon>
        <taxon>Agaricomycotina</taxon>
        <taxon>Agaricomycetes</taxon>
        <taxon>Agaricomycetidae</taxon>
        <taxon>Agaricales</taxon>
        <taxon>Marasmiineae</taxon>
        <taxon>Marasmiaceae</taxon>
        <taxon>Marasmius</taxon>
    </lineage>
</organism>
<proteinExistence type="predicted"/>
<dbReference type="GeneID" id="66075758"/>
<gene>
    <name evidence="1" type="ORF">E1B28_006682</name>
</gene>
<dbReference type="EMBL" id="CM032183">
    <property type="protein sequence ID" value="KAG7096000.1"/>
    <property type="molecule type" value="Genomic_DNA"/>
</dbReference>
<dbReference type="RefSeq" id="XP_043012470.1">
    <property type="nucleotide sequence ID" value="XM_043151375.1"/>
</dbReference>
<protein>
    <submittedName>
        <fullName evidence="1">Uncharacterized protein</fullName>
    </submittedName>
</protein>
<name>A0A9P8AB29_9AGAR</name>
<sequence>MGRLMHKLRNTKVYNSHGCSSALQRTLDFDHLYHHHRTLPMPPTKAADKPPTRNGFIKKYWGNRLKFQDSYGLGRSFEDFEEGNMILDELLKLERERWEEETQSDAGRR</sequence>
<evidence type="ECO:0000313" key="1">
    <source>
        <dbReference type="EMBL" id="KAG7096000.1"/>
    </source>
</evidence>
<evidence type="ECO:0000313" key="2">
    <source>
        <dbReference type="Proteomes" id="UP001049176"/>
    </source>
</evidence>
<reference evidence="1" key="1">
    <citation type="journal article" date="2021" name="Genome Biol. Evol.">
        <title>The assembled and annotated genome of the fairy-ring fungus Marasmius oreades.</title>
        <authorList>
            <person name="Hiltunen M."/>
            <person name="Ament-Velasquez S.L."/>
            <person name="Johannesson H."/>
        </authorList>
    </citation>
    <scope>NUCLEOTIDE SEQUENCE</scope>
    <source>
        <strain evidence="1">03SP1</strain>
    </source>
</reference>
<keyword evidence="2" id="KW-1185">Reference proteome</keyword>
<dbReference type="KEGG" id="more:E1B28_006682"/>
<dbReference type="AlphaFoldDB" id="A0A9P8AB29"/>